<feature type="transmembrane region" description="Helical" evidence="1">
    <location>
        <begin position="12"/>
        <end position="32"/>
    </location>
</feature>
<dbReference type="SUPFAM" id="SSF52317">
    <property type="entry name" value="Class I glutamine amidotransferase-like"/>
    <property type="match status" value="1"/>
</dbReference>
<accession>A0A5Q0BKM8</accession>
<feature type="domain" description="ABC-type uncharacterised transport system" evidence="2">
    <location>
        <begin position="152"/>
        <end position="398"/>
    </location>
</feature>
<evidence type="ECO:0000313" key="5">
    <source>
        <dbReference type="Proteomes" id="UP000325755"/>
    </source>
</evidence>
<proteinExistence type="predicted"/>
<feature type="transmembrane region" description="Helical" evidence="1">
    <location>
        <begin position="437"/>
        <end position="460"/>
    </location>
</feature>
<evidence type="ECO:0000256" key="1">
    <source>
        <dbReference type="SAM" id="Phobius"/>
    </source>
</evidence>
<dbReference type="InterPro" id="IPR055396">
    <property type="entry name" value="DUF7088"/>
</dbReference>
<evidence type="ECO:0000313" key="4">
    <source>
        <dbReference type="EMBL" id="QFY44393.1"/>
    </source>
</evidence>
<dbReference type="Pfam" id="PF09822">
    <property type="entry name" value="ABC_transp_aux"/>
    <property type="match status" value="1"/>
</dbReference>
<protein>
    <submittedName>
        <fullName evidence="4">ABC transporter</fullName>
    </submittedName>
</protein>
<keyword evidence="5" id="KW-1185">Reference proteome</keyword>
<dbReference type="KEGG" id="mmob:F6R98_18600"/>
<dbReference type="Pfam" id="PF23357">
    <property type="entry name" value="DUF7088"/>
    <property type="match status" value="1"/>
</dbReference>
<dbReference type="InParanoid" id="A0A5Q0BKM8"/>
<keyword evidence="1" id="KW-0812">Transmembrane</keyword>
<keyword evidence="1" id="KW-0472">Membrane</keyword>
<gene>
    <name evidence="4" type="ORF">F6R98_18600</name>
</gene>
<sequence>MKINARTHLEIRLQNLAFLCLFLTITGLLGWLSTRYVAEFDWTAGNRNTLSEASRKVVDLLDSPVNITVFAREEKVLRDRIKDQLERYQRYNKSVTCRFINPDTQPTQVREQGITVDGELLLEYHGHSEKVQEANESGITNALQRLLQGGERRLVFLEGHGERSPRNKGDADMGQFGDEMTRKGITASTLNLAQTPAIPENTSALVLASPRVRLMSGEVRLIQDYLNKGGNLLWLQDAGDAHGLEPLLQQFGLKLLPGVIVDPSAQLFGINDPTFVMVTEYPPHPAMRGFSIMTLFPMASALETSGKTDFQPTPILSTLRHAWTETGSLKETKLQFDADKGERQGPLVIGFALARARPASQANNAGSTAENTAPPQEQRIAVIGDGDFLANSYLGEGGNLNLGVNLVNWLTQDDRFINIPPLTATDRALNLSPIASIAIAIVFLILLPLLFFVSGAVIWFKRRKR</sequence>
<dbReference type="EMBL" id="CP044205">
    <property type="protein sequence ID" value="QFY44393.1"/>
    <property type="molecule type" value="Genomic_DNA"/>
</dbReference>
<dbReference type="OrthoDB" id="8530910at2"/>
<organism evidence="4 5">
    <name type="scientific">Candidatus Methylospira mobilis</name>
    <dbReference type="NCBI Taxonomy" id="1808979"/>
    <lineage>
        <taxon>Bacteria</taxon>
        <taxon>Pseudomonadati</taxon>
        <taxon>Pseudomonadota</taxon>
        <taxon>Gammaproteobacteria</taxon>
        <taxon>Methylococcales</taxon>
        <taxon>Methylococcaceae</taxon>
        <taxon>Candidatus Methylospira</taxon>
    </lineage>
</organism>
<feature type="domain" description="DUF7088" evidence="3">
    <location>
        <begin position="46"/>
        <end position="111"/>
    </location>
</feature>
<dbReference type="InterPro" id="IPR029062">
    <property type="entry name" value="Class_I_gatase-like"/>
</dbReference>
<dbReference type="InterPro" id="IPR019196">
    <property type="entry name" value="ABC_transp_unknown"/>
</dbReference>
<dbReference type="AlphaFoldDB" id="A0A5Q0BKM8"/>
<reference evidence="4 5" key="1">
    <citation type="submission" date="2019-09" db="EMBL/GenBank/DDBJ databases">
        <title>Ecophysiology of the spiral-shaped methanotroph Methylospira mobilis as revealed by the complete genome sequence.</title>
        <authorList>
            <person name="Oshkin I.Y."/>
            <person name="Dedysh S.N."/>
            <person name="Miroshnikov K."/>
            <person name="Danilova O.V."/>
            <person name="Hakobyan A."/>
            <person name="Liesack W."/>
        </authorList>
    </citation>
    <scope>NUCLEOTIDE SEQUENCE [LARGE SCALE GENOMIC DNA]</scope>
    <source>
        <strain evidence="4 5">Shm1</strain>
    </source>
</reference>
<keyword evidence="1" id="KW-1133">Transmembrane helix</keyword>
<dbReference type="Proteomes" id="UP000325755">
    <property type="component" value="Chromosome"/>
</dbReference>
<evidence type="ECO:0000259" key="2">
    <source>
        <dbReference type="Pfam" id="PF09822"/>
    </source>
</evidence>
<name>A0A5Q0BKM8_9GAMM</name>
<dbReference type="RefSeq" id="WP_153250358.1">
    <property type="nucleotide sequence ID" value="NZ_CP044205.1"/>
</dbReference>
<evidence type="ECO:0000259" key="3">
    <source>
        <dbReference type="Pfam" id="PF23357"/>
    </source>
</evidence>